<keyword evidence="4" id="KW-0175">Coiled coil</keyword>
<sequence length="393" mass="42318">MYTREEREDAAKAAFGEGNFSRALSEFVRAAELCIVRPSEDVEEDVDASEDDEPKEEQPPVVFATGIHTLFGNIAAVLTKLGRFQEAVEAADHAVFLNPEWAKGYFRKGAALFALGRPHEAVAAYDAGLEVEPNNVDLTQGRTLAASEAVAKEKELAAAVAAEAEAKEKELAAVEDEAKVRERNAELVAEAEFNDKERAAALAAIEAAAAGEGDGSGVSKGEEPEDAAGASGGGGVEEEIHFKKVDEGVTNSDVEKEIRIEQAEEGGAVEGLTDPNVEQKANEDPTNTAPAKDWAAEADEGLPDPEAGNEKQMGEAEEQLTDAERYALKLEDFLELTVPSQVKAALKRKREEDVRAAQLLVDASELSKTMAFGARKNPTGDRWEDFFCEQRVR</sequence>
<keyword evidence="1" id="KW-0677">Repeat</keyword>
<gene>
    <name evidence="6" type="ORF">MANT1106_LOCUS10417</name>
</gene>
<dbReference type="PROSITE" id="PS50005">
    <property type="entry name" value="TPR"/>
    <property type="match status" value="1"/>
</dbReference>
<feature type="region of interest" description="Disordered" evidence="5">
    <location>
        <begin position="210"/>
        <end position="323"/>
    </location>
</feature>
<protein>
    <submittedName>
        <fullName evidence="6">Uncharacterized protein</fullName>
    </submittedName>
</protein>
<organism evidence="6">
    <name type="scientific">Mantoniella antarctica</name>
    <dbReference type="NCBI Taxonomy" id="81844"/>
    <lineage>
        <taxon>Eukaryota</taxon>
        <taxon>Viridiplantae</taxon>
        <taxon>Chlorophyta</taxon>
        <taxon>Mamiellophyceae</taxon>
        <taxon>Mamiellales</taxon>
        <taxon>Mamiellaceae</taxon>
        <taxon>Mantoniella</taxon>
    </lineage>
</organism>
<dbReference type="PANTHER" id="PTHR22904:SF523">
    <property type="entry name" value="STRESS-INDUCED-PHOSPHOPROTEIN 1"/>
    <property type="match status" value="1"/>
</dbReference>
<feature type="repeat" description="TPR" evidence="3">
    <location>
        <begin position="102"/>
        <end position="135"/>
    </location>
</feature>
<feature type="region of interest" description="Disordered" evidence="5">
    <location>
        <begin position="40"/>
        <end position="59"/>
    </location>
</feature>
<dbReference type="AlphaFoldDB" id="A0A7S0SIM2"/>
<accession>A0A7S0SIM2</accession>
<evidence type="ECO:0000256" key="1">
    <source>
        <dbReference type="ARBA" id="ARBA00022737"/>
    </source>
</evidence>
<feature type="compositionally biased region" description="Basic and acidic residues" evidence="5">
    <location>
        <begin position="238"/>
        <end position="262"/>
    </location>
</feature>
<evidence type="ECO:0000256" key="4">
    <source>
        <dbReference type="SAM" id="Coils"/>
    </source>
</evidence>
<evidence type="ECO:0000256" key="3">
    <source>
        <dbReference type="PROSITE-ProRule" id="PRU00339"/>
    </source>
</evidence>
<dbReference type="SUPFAM" id="SSF48452">
    <property type="entry name" value="TPR-like"/>
    <property type="match status" value="1"/>
</dbReference>
<dbReference type="InterPro" id="IPR011990">
    <property type="entry name" value="TPR-like_helical_dom_sf"/>
</dbReference>
<keyword evidence="2 3" id="KW-0802">TPR repeat</keyword>
<dbReference type="InterPro" id="IPR019734">
    <property type="entry name" value="TPR_rpt"/>
</dbReference>
<dbReference type="SMART" id="SM00028">
    <property type="entry name" value="TPR"/>
    <property type="match status" value="2"/>
</dbReference>
<reference evidence="6" key="1">
    <citation type="submission" date="2021-01" db="EMBL/GenBank/DDBJ databases">
        <authorList>
            <person name="Corre E."/>
            <person name="Pelletier E."/>
            <person name="Niang G."/>
            <person name="Scheremetjew M."/>
            <person name="Finn R."/>
            <person name="Kale V."/>
            <person name="Holt S."/>
            <person name="Cochrane G."/>
            <person name="Meng A."/>
            <person name="Brown T."/>
            <person name="Cohen L."/>
        </authorList>
    </citation>
    <scope>NUCLEOTIDE SEQUENCE</scope>
    <source>
        <strain evidence="6">SL-175</strain>
    </source>
</reference>
<evidence type="ECO:0000256" key="5">
    <source>
        <dbReference type="SAM" id="MobiDB-lite"/>
    </source>
</evidence>
<evidence type="ECO:0000313" key="6">
    <source>
        <dbReference type="EMBL" id="CAD8707734.1"/>
    </source>
</evidence>
<proteinExistence type="predicted"/>
<dbReference type="Gene3D" id="1.25.40.10">
    <property type="entry name" value="Tetratricopeptide repeat domain"/>
    <property type="match status" value="1"/>
</dbReference>
<feature type="coiled-coil region" evidence="4">
    <location>
        <begin position="150"/>
        <end position="184"/>
    </location>
</feature>
<dbReference type="Pfam" id="PF00515">
    <property type="entry name" value="TPR_1"/>
    <property type="match status" value="1"/>
</dbReference>
<feature type="compositionally biased region" description="Acidic residues" evidence="5">
    <location>
        <begin position="41"/>
        <end position="55"/>
    </location>
</feature>
<dbReference type="PANTHER" id="PTHR22904">
    <property type="entry name" value="TPR REPEAT CONTAINING PROTEIN"/>
    <property type="match status" value="1"/>
</dbReference>
<dbReference type="GO" id="GO:0051879">
    <property type="term" value="F:Hsp90 protein binding"/>
    <property type="evidence" value="ECO:0007669"/>
    <property type="project" value="TreeGrafter"/>
</dbReference>
<name>A0A7S0SIM2_9CHLO</name>
<dbReference type="EMBL" id="HBFC01017522">
    <property type="protein sequence ID" value="CAD8707734.1"/>
    <property type="molecule type" value="Transcribed_RNA"/>
</dbReference>
<evidence type="ECO:0000256" key="2">
    <source>
        <dbReference type="ARBA" id="ARBA00022803"/>
    </source>
</evidence>